<accession>A0ABY4ZZ13</accession>
<evidence type="ECO:0000313" key="3">
    <source>
        <dbReference type="Proteomes" id="UP001057520"/>
    </source>
</evidence>
<feature type="compositionally biased region" description="Basic residues" evidence="1">
    <location>
        <begin position="7"/>
        <end position="25"/>
    </location>
</feature>
<gene>
    <name evidence="2" type="ORF">MZV50_10370</name>
</gene>
<dbReference type="EMBL" id="CP096040">
    <property type="protein sequence ID" value="USQ97910.1"/>
    <property type="molecule type" value="Genomic_DNA"/>
</dbReference>
<keyword evidence="3" id="KW-1185">Reference proteome</keyword>
<feature type="region of interest" description="Disordered" evidence="1">
    <location>
        <begin position="1"/>
        <end position="25"/>
    </location>
</feature>
<dbReference type="Proteomes" id="UP001057520">
    <property type="component" value="Chromosome"/>
</dbReference>
<organism evidence="2 3">
    <name type="scientific">Caulobacter segnis</name>
    <dbReference type="NCBI Taxonomy" id="88688"/>
    <lineage>
        <taxon>Bacteria</taxon>
        <taxon>Pseudomonadati</taxon>
        <taxon>Pseudomonadota</taxon>
        <taxon>Alphaproteobacteria</taxon>
        <taxon>Caulobacterales</taxon>
        <taxon>Caulobacteraceae</taxon>
        <taxon>Caulobacter</taxon>
    </lineage>
</organism>
<evidence type="ECO:0000313" key="2">
    <source>
        <dbReference type="EMBL" id="USQ97910.1"/>
    </source>
</evidence>
<proteinExistence type="predicted"/>
<reference evidence="2 3" key="1">
    <citation type="submission" date="2022-04" db="EMBL/GenBank/DDBJ databases">
        <title>Genome sequence of soybean root-associated Caulobacter segnis RL271.</title>
        <authorList>
            <person name="Longley R."/>
            <person name="Bonito G."/>
            <person name="Trigodet F."/>
            <person name="Crosson S."/>
            <person name="Fiebig A."/>
        </authorList>
    </citation>
    <scope>NUCLEOTIDE SEQUENCE [LARGE SCALE GENOMIC DNA]</scope>
    <source>
        <strain evidence="2 3">RL271</strain>
    </source>
</reference>
<evidence type="ECO:0000256" key="1">
    <source>
        <dbReference type="SAM" id="MobiDB-lite"/>
    </source>
</evidence>
<sequence length="88" mass="10257">MPLPRNPRPKHRPGQSRSSRRRKHAKRWLADKIIGRFVRYAELLEQKRQQDITNGTYRPPLENLGQEKAPGLATEGFSSFFREKEVSG</sequence>
<feature type="region of interest" description="Disordered" evidence="1">
    <location>
        <begin position="50"/>
        <end position="70"/>
    </location>
</feature>
<protein>
    <submittedName>
        <fullName evidence="2">Uncharacterized protein</fullName>
    </submittedName>
</protein>
<name>A0ABY4ZZ13_9CAUL</name>